<protein>
    <submittedName>
        <fullName evidence="1">Helix-turn-helix domain-containing protein</fullName>
    </submittedName>
</protein>
<dbReference type="RefSeq" id="WP_150879091.1">
    <property type="nucleotide sequence ID" value="NZ_VTWS01000005.1"/>
</dbReference>
<evidence type="ECO:0000313" key="2">
    <source>
        <dbReference type="Proteomes" id="UP000326344"/>
    </source>
</evidence>
<organism evidence="1 2">
    <name type="scientific">Larkinella humicola</name>
    <dbReference type="NCBI Taxonomy" id="2607654"/>
    <lineage>
        <taxon>Bacteria</taxon>
        <taxon>Pseudomonadati</taxon>
        <taxon>Bacteroidota</taxon>
        <taxon>Cytophagia</taxon>
        <taxon>Cytophagales</taxon>
        <taxon>Spirosomataceae</taxon>
        <taxon>Larkinella</taxon>
    </lineage>
</organism>
<evidence type="ECO:0000313" key="1">
    <source>
        <dbReference type="EMBL" id="KAA9349738.1"/>
    </source>
</evidence>
<dbReference type="AlphaFoldDB" id="A0A5N1JBK2"/>
<proteinExistence type="predicted"/>
<accession>A0A5N1JBK2</accession>
<keyword evidence="2" id="KW-1185">Reference proteome</keyword>
<reference evidence="1 2" key="1">
    <citation type="submission" date="2019-09" db="EMBL/GenBank/DDBJ databases">
        <title>Genome Sequence of Larkinella sp MA1.</title>
        <authorList>
            <person name="Srinivasan S."/>
        </authorList>
    </citation>
    <scope>NUCLEOTIDE SEQUENCE [LARGE SCALE GENOMIC DNA]</scope>
    <source>
        <strain evidence="1 2">MA1</strain>
    </source>
</reference>
<name>A0A5N1JBK2_9BACT</name>
<sequence>MKQTKSGILNVGLSSKSSMDKTFENEMRSMMADLKELTKLGTIRSKALYSVEDVAFLTGFSTLTVYGWIHNGRSFNSGKKTVFLKPADGLAERGFRIFPDELDHFLSHFPPAKAI</sequence>
<comment type="caution">
    <text evidence="1">The sequence shown here is derived from an EMBL/GenBank/DDBJ whole genome shotgun (WGS) entry which is preliminary data.</text>
</comment>
<dbReference type="Proteomes" id="UP000326344">
    <property type="component" value="Unassembled WGS sequence"/>
</dbReference>
<gene>
    <name evidence="1" type="ORF">F0P93_20005</name>
</gene>
<dbReference type="EMBL" id="VTWS01000005">
    <property type="protein sequence ID" value="KAA9349738.1"/>
    <property type="molecule type" value="Genomic_DNA"/>
</dbReference>